<evidence type="ECO:0000313" key="2">
    <source>
        <dbReference type="EMBL" id="MBP1904058.1"/>
    </source>
</evidence>
<comment type="caution">
    <text evidence="2">The sequence shown here is derived from an EMBL/GenBank/DDBJ whole genome shotgun (WGS) entry which is preliminary data.</text>
</comment>
<keyword evidence="2" id="KW-0012">Acyltransferase</keyword>
<dbReference type="RefSeq" id="WP_210087734.1">
    <property type="nucleotide sequence ID" value="NZ_JAGGKG010000002.1"/>
</dbReference>
<dbReference type="PANTHER" id="PTHR43415:SF3">
    <property type="entry name" value="GNAT-FAMILY ACETYLTRANSFERASE"/>
    <property type="match status" value="1"/>
</dbReference>
<dbReference type="GO" id="GO:0004145">
    <property type="term" value="F:diamine N-acetyltransferase activity"/>
    <property type="evidence" value="ECO:0007669"/>
    <property type="project" value="UniProtKB-EC"/>
</dbReference>
<evidence type="ECO:0000313" key="3">
    <source>
        <dbReference type="Proteomes" id="UP001519272"/>
    </source>
</evidence>
<dbReference type="PROSITE" id="PS51186">
    <property type="entry name" value="GNAT"/>
    <property type="match status" value="1"/>
</dbReference>
<name>A0ABS4FNA0_9BACL</name>
<dbReference type="SUPFAM" id="SSF55729">
    <property type="entry name" value="Acyl-CoA N-acyltransferases (Nat)"/>
    <property type="match status" value="1"/>
</dbReference>
<dbReference type="PANTHER" id="PTHR43415">
    <property type="entry name" value="SPERMIDINE N(1)-ACETYLTRANSFERASE"/>
    <property type="match status" value="1"/>
</dbReference>
<dbReference type="Pfam" id="PF13302">
    <property type="entry name" value="Acetyltransf_3"/>
    <property type="match status" value="1"/>
</dbReference>
<keyword evidence="3" id="KW-1185">Reference proteome</keyword>
<protein>
    <submittedName>
        <fullName evidence="2">Diamine N-acetyltransferase</fullName>
        <ecNumber evidence="2">2.3.1.57</ecNumber>
    </submittedName>
</protein>
<keyword evidence="2" id="KW-0808">Transferase</keyword>
<organism evidence="2 3">
    <name type="scientific">Paenibacillus turicensis</name>
    <dbReference type="NCBI Taxonomy" id="160487"/>
    <lineage>
        <taxon>Bacteria</taxon>
        <taxon>Bacillati</taxon>
        <taxon>Bacillota</taxon>
        <taxon>Bacilli</taxon>
        <taxon>Bacillales</taxon>
        <taxon>Paenibacillaceae</taxon>
        <taxon>Paenibacillus</taxon>
    </lineage>
</organism>
<feature type="domain" description="N-acetyltransferase" evidence="1">
    <location>
        <begin position="14"/>
        <end position="184"/>
    </location>
</feature>
<gene>
    <name evidence="2" type="ORF">J2Z32_000675</name>
</gene>
<reference evidence="2 3" key="1">
    <citation type="submission" date="2021-03" db="EMBL/GenBank/DDBJ databases">
        <title>Genomic Encyclopedia of Type Strains, Phase IV (KMG-IV): sequencing the most valuable type-strain genomes for metagenomic binning, comparative biology and taxonomic classification.</title>
        <authorList>
            <person name="Goeker M."/>
        </authorList>
    </citation>
    <scope>NUCLEOTIDE SEQUENCE [LARGE SCALE GENOMIC DNA]</scope>
    <source>
        <strain evidence="2 3">DSM 14349</strain>
    </source>
</reference>
<proteinExistence type="predicted"/>
<dbReference type="Proteomes" id="UP001519272">
    <property type="component" value="Unassembled WGS sequence"/>
</dbReference>
<evidence type="ECO:0000259" key="1">
    <source>
        <dbReference type="PROSITE" id="PS51186"/>
    </source>
</evidence>
<dbReference type="InterPro" id="IPR016181">
    <property type="entry name" value="Acyl_CoA_acyltransferase"/>
</dbReference>
<dbReference type="Gene3D" id="3.40.630.30">
    <property type="match status" value="1"/>
</dbReference>
<accession>A0ABS4FNA0</accession>
<sequence>MKFTFKPTLSNEIITLRPFREGDIPAMLEIITMPNVNNLTGVSDTFLTERIQLTDDVIQKTTEWYKTRNSQQDRLDLAVEYNGVVVGEVVINSYDEIKNQANFRVLISDDYVNKGIGSNALTLLLPYVFNEVGLSALTLDVFEFNPRASHVYKKVGFEEIGRLKNEIEVDGQSYDSIEMILTQERYHEIY</sequence>
<dbReference type="InterPro" id="IPR000182">
    <property type="entry name" value="GNAT_dom"/>
</dbReference>
<dbReference type="EMBL" id="JAGGKG010000002">
    <property type="protein sequence ID" value="MBP1904058.1"/>
    <property type="molecule type" value="Genomic_DNA"/>
</dbReference>
<dbReference type="EC" id="2.3.1.57" evidence="2"/>